<evidence type="ECO:0000256" key="1">
    <source>
        <dbReference type="SAM" id="Phobius"/>
    </source>
</evidence>
<feature type="transmembrane region" description="Helical" evidence="1">
    <location>
        <begin position="71"/>
        <end position="91"/>
    </location>
</feature>
<dbReference type="AlphaFoldDB" id="A0A7Z7D448"/>
<feature type="transmembrane region" description="Helical" evidence="1">
    <location>
        <begin position="327"/>
        <end position="351"/>
    </location>
</feature>
<organism evidence="2 3">
    <name type="scientific">Microbacterium saccharophilum</name>
    <dbReference type="NCBI Taxonomy" id="1213358"/>
    <lineage>
        <taxon>Bacteria</taxon>
        <taxon>Bacillati</taxon>
        <taxon>Actinomycetota</taxon>
        <taxon>Actinomycetes</taxon>
        <taxon>Micrococcales</taxon>
        <taxon>Microbacteriaceae</taxon>
        <taxon>Microbacterium</taxon>
    </lineage>
</organism>
<evidence type="ECO:0008006" key="4">
    <source>
        <dbReference type="Google" id="ProtNLM"/>
    </source>
</evidence>
<dbReference type="RefSeq" id="WP_028497236.1">
    <property type="nucleotide sequence ID" value="NZ_FOQZ01000008.1"/>
</dbReference>
<feature type="transmembrane region" description="Helical" evidence="1">
    <location>
        <begin position="25"/>
        <end position="50"/>
    </location>
</feature>
<feature type="transmembrane region" description="Helical" evidence="1">
    <location>
        <begin position="250"/>
        <end position="276"/>
    </location>
</feature>
<gene>
    <name evidence="2" type="ORF">SAMN04487751_2879</name>
</gene>
<sequence length="431" mass="46049">MGTILLWASMSLAIALIWKRSPHVVLGFILAAVVLIPSLVAPVAQYLVVAHLIVQMLARPQATGRAIAQHSLLFAVALYVTVFGAVTSWVADGSLFVELQYVAGVAILPVTFFVLSRQALADDPRRAQYLTGVLIALVVFEVGLVWLQFITGEVLVWESYFSQQWWWSTNLVKVQPIGTFGHWIPVSGFLAASLPFVWVARNPLFRVIVLLSALATIILIGARTGALIAVVGIAVMILTSLNLRSPARLLGSVLLTGTLSVTAYLLITSTFAATLIGKLTNDGTSTSLRGEATKWIAENWTKFFISGYEGDTDLRQSGVLGSSLENAFYMFALRYGVLLTLVLLAMFAVMALRLLPHTGPYKWAAVATSIGVGISFITSGSFGSGDSVGLMLFWLAMALGALPGTEGAPADDGKGALVAQSKKLSPSSGQF</sequence>
<evidence type="ECO:0000313" key="3">
    <source>
        <dbReference type="Proteomes" id="UP000198702"/>
    </source>
</evidence>
<feature type="transmembrane region" description="Helical" evidence="1">
    <location>
        <begin position="180"/>
        <end position="199"/>
    </location>
</feature>
<keyword evidence="1" id="KW-0812">Transmembrane</keyword>
<proteinExistence type="predicted"/>
<name>A0A7Z7D448_9MICO</name>
<reference evidence="2 3" key="1">
    <citation type="submission" date="2016-10" db="EMBL/GenBank/DDBJ databases">
        <authorList>
            <person name="Varghese N."/>
            <person name="Submissions S."/>
        </authorList>
    </citation>
    <scope>NUCLEOTIDE SEQUENCE [LARGE SCALE GENOMIC DNA]</scope>
    <source>
        <strain evidence="2 3">UNC380MFSha3.1</strain>
    </source>
</reference>
<evidence type="ECO:0000313" key="2">
    <source>
        <dbReference type="EMBL" id="SFI75685.1"/>
    </source>
</evidence>
<keyword evidence="1" id="KW-1133">Transmembrane helix</keyword>
<accession>A0A7Z7D448</accession>
<feature type="transmembrane region" description="Helical" evidence="1">
    <location>
        <begin position="97"/>
        <end position="115"/>
    </location>
</feature>
<protein>
    <recommendedName>
        <fullName evidence="4">O-antigen ligase family protein</fullName>
    </recommendedName>
</protein>
<feature type="transmembrane region" description="Helical" evidence="1">
    <location>
        <begin position="363"/>
        <end position="382"/>
    </location>
</feature>
<feature type="transmembrane region" description="Helical" evidence="1">
    <location>
        <begin position="127"/>
        <end position="149"/>
    </location>
</feature>
<comment type="caution">
    <text evidence="2">The sequence shown here is derived from an EMBL/GenBank/DDBJ whole genome shotgun (WGS) entry which is preliminary data.</text>
</comment>
<dbReference type="Proteomes" id="UP000198702">
    <property type="component" value="Unassembled WGS sequence"/>
</dbReference>
<feature type="transmembrane region" description="Helical" evidence="1">
    <location>
        <begin position="204"/>
        <end position="220"/>
    </location>
</feature>
<keyword evidence="1" id="KW-0472">Membrane</keyword>
<dbReference type="EMBL" id="FOQZ01000008">
    <property type="protein sequence ID" value="SFI75685.1"/>
    <property type="molecule type" value="Genomic_DNA"/>
</dbReference>